<evidence type="ECO:0000313" key="3">
    <source>
        <dbReference type="EMBL" id="ODV83573.1"/>
    </source>
</evidence>
<feature type="region of interest" description="Disordered" evidence="1">
    <location>
        <begin position="1"/>
        <end position="29"/>
    </location>
</feature>
<evidence type="ECO:0000259" key="2">
    <source>
        <dbReference type="Pfam" id="PF06991"/>
    </source>
</evidence>
<protein>
    <recommendedName>
        <fullName evidence="2">Micro-fibrillar-associated protein 1 C-terminal domain-containing protein</fullName>
    </recommendedName>
</protein>
<sequence>MNKLKQESWDYNEDTNIDDNDEDIESESEYNKWKQRELNRLKRDRFLLIDKEKS</sequence>
<dbReference type="Pfam" id="PF06991">
    <property type="entry name" value="MFAP1"/>
    <property type="match status" value="1"/>
</dbReference>
<keyword evidence="4" id="KW-1185">Reference proteome</keyword>
<proteinExistence type="predicted"/>
<dbReference type="Proteomes" id="UP000094801">
    <property type="component" value="Unassembled WGS sequence"/>
</dbReference>
<dbReference type="InterPro" id="IPR009730">
    <property type="entry name" value="MFAP1_C"/>
</dbReference>
<feature type="compositionally biased region" description="Acidic residues" evidence="1">
    <location>
        <begin position="10"/>
        <end position="28"/>
    </location>
</feature>
<dbReference type="EMBL" id="KV453862">
    <property type="protein sequence ID" value="ODV83573.1"/>
    <property type="molecule type" value="Genomic_DNA"/>
</dbReference>
<name>A0A1E4SVP1_9ASCO</name>
<gene>
    <name evidence="3" type="ORF">CANARDRAFT_29801</name>
</gene>
<organism evidence="3 4">
    <name type="scientific">[Candida] arabinofermentans NRRL YB-2248</name>
    <dbReference type="NCBI Taxonomy" id="983967"/>
    <lineage>
        <taxon>Eukaryota</taxon>
        <taxon>Fungi</taxon>
        <taxon>Dikarya</taxon>
        <taxon>Ascomycota</taxon>
        <taxon>Saccharomycotina</taxon>
        <taxon>Pichiomycetes</taxon>
        <taxon>Pichiales</taxon>
        <taxon>Pichiaceae</taxon>
        <taxon>Ogataea</taxon>
        <taxon>Ogataea/Candida clade</taxon>
    </lineage>
</organism>
<dbReference type="AlphaFoldDB" id="A0A1E4SVP1"/>
<feature type="domain" description="Micro-fibrillar-associated protein 1 C-terminal" evidence="2">
    <location>
        <begin position="10"/>
        <end position="53"/>
    </location>
</feature>
<reference evidence="4" key="1">
    <citation type="submission" date="2016-04" db="EMBL/GenBank/DDBJ databases">
        <title>Comparative genomics of biotechnologically important yeasts.</title>
        <authorList>
            <consortium name="DOE Joint Genome Institute"/>
            <person name="Riley R."/>
            <person name="Haridas S."/>
            <person name="Wolfe K.H."/>
            <person name="Lopes M.R."/>
            <person name="Hittinger C.T."/>
            <person name="Goker M."/>
            <person name="Salamov A."/>
            <person name="Wisecaver J."/>
            <person name="Long T.M."/>
            <person name="Aerts A.L."/>
            <person name="Barry K."/>
            <person name="Choi C."/>
            <person name="Clum A."/>
            <person name="Coughlan A.Y."/>
            <person name="Deshpande S."/>
            <person name="Douglass A.P."/>
            <person name="Hanson S.J."/>
            <person name="Klenk H.-P."/>
            <person name="Labutti K."/>
            <person name="Lapidus A."/>
            <person name="Lindquist E."/>
            <person name="Lipzen A."/>
            <person name="Meier-Kolthoff J.P."/>
            <person name="Ohm R.A."/>
            <person name="Otillar R.P."/>
            <person name="Pangilinan J."/>
            <person name="Peng Y."/>
            <person name="Rokas A."/>
            <person name="Rosa C.A."/>
            <person name="Scheuner C."/>
            <person name="Sibirny A.A."/>
            <person name="Slot J.C."/>
            <person name="Stielow J.B."/>
            <person name="Sun H."/>
            <person name="Kurtzman C.P."/>
            <person name="Blackwell M."/>
            <person name="Grigoriev I.V."/>
            <person name="Jeffries T.W."/>
        </authorList>
    </citation>
    <scope>NUCLEOTIDE SEQUENCE [LARGE SCALE GENOMIC DNA]</scope>
    <source>
        <strain evidence="4">NRRL YB-2248</strain>
    </source>
</reference>
<evidence type="ECO:0000256" key="1">
    <source>
        <dbReference type="SAM" id="MobiDB-lite"/>
    </source>
</evidence>
<evidence type="ECO:0000313" key="4">
    <source>
        <dbReference type="Proteomes" id="UP000094801"/>
    </source>
</evidence>
<accession>A0A1E4SVP1</accession>